<organism evidence="4 5">
    <name type="scientific">Gottfriedia solisilvae</name>
    <dbReference type="NCBI Taxonomy" id="1516104"/>
    <lineage>
        <taxon>Bacteria</taxon>
        <taxon>Bacillati</taxon>
        <taxon>Bacillota</taxon>
        <taxon>Bacilli</taxon>
        <taxon>Bacillales</taxon>
        <taxon>Bacillaceae</taxon>
        <taxon>Gottfriedia</taxon>
    </lineage>
</organism>
<accession>A0A8J3F2L8</accession>
<dbReference type="RefSeq" id="WP_088003868.1">
    <property type="nucleotide sequence ID" value="NZ_BMHB01000005.1"/>
</dbReference>
<dbReference type="GO" id="GO:0009253">
    <property type="term" value="P:peptidoglycan catabolic process"/>
    <property type="evidence" value="ECO:0007669"/>
    <property type="project" value="InterPro"/>
</dbReference>
<dbReference type="Proteomes" id="UP000626244">
    <property type="component" value="Unassembled WGS sequence"/>
</dbReference>
<protein>
    <submittedName>
        <fullName evidence="4">N-acetylmuramoyl-L-alanine amidase CwlD</fullName>
    </submittedName>
</protein>
<dbReference type="SUPFAM" id="SSF53187">
    <property type="entry name" value="Zn-dependent exopeptidases"/>
    <property type="match status" value="1"/>
</dbReference>
<feature type="transmembrane region" description="Helical" evidence="2">
    <location>
        <begin position="6"/>
        <end position="23"/>
    </location>
</feature>
<evidence type="ECO:0000256" key="1">
    <source>
        <dbReference type="ARBA" id="ARBA00022801"/>
    </source>
</evidence>
<keyword evidence="2" id="KW-1133">Transmembrane helix</keyword>
<keyword evidence="2" id="KW-0472">Membrane</keyword>
<dbReference type="GO" id="GO:0008745">
    <property type="term" value="F:N-acetylmuramoyl-L-alanine amidase activity"/>
    <property type="evidence" value="ECO:0007669"/>
    <property type="project" value="InterPro"/>
</dbReference>
<dbReference type="AlphaFoldDB" id="A0A8J3F2L8"/>
<dbReference type="PANTHER" id="PTHR30404">
    <property type="entry name" value="N-ACETYLMURAMOYL-L-ALANINE AMIDASE"/>
    <property type="match status" value="1"/>
</dbReference>
<evidence type="ECO:0000313" key="5">
    <source>
        <dbReference type="Proteomes" id="UP000626244"/>
    </source>
</evidence>
<dbReference type="EMBL" id="BMHB01000005">
    <property type="protein sequence ID" value="GGI18079.1"/>
    <property type="molecule type" value="Genomic_DNA"/>
</dbReference>
<feature type="domain" description="MurNAc-LAA" evidence="3">
    <location>
        <begin position="114"/>
        <end position="225"/>
    </location>
</feature>
<keyword evidence="1" id="KW-0378">Hydrolase</keyword>
<dbReference type="PANTHER" id="PTHR30404:SF0">
    <property type="entry name" value="N-ACETYLMURAMOYL-L-ALANINE AMIDASE AMIC"/>
    <property type="match status" value="1"/>
</dbReference>
<dbReference type="SMART" id="SM00646">
    <property type="entry name" value="Ami_3"/>
    <property type="match status" value="1"/>
</dbReference>
<evidence type="ECO:0000313" key="4">
    <source>
        <dbReference type="EMBL" id="GGI18079.1"/>
    </source>
</evidence>
<sequence length="236" mass="26615">MKRWHLIVIIVTFVFVILCIPLLQKTSKTWTLKGLPLDGKVIVLDAGHGGPDGGASGGDVIEKIVALSITNKLRDYLQEQGASVIMTRDGDYDLAEEGLKGYSRRKSMDLRRRVEIINNSNADLYLSVHLNSLPGTSSKGAQTFYYGSLIENERFAKYVQAELRESLNNTHRLAKIINHVYLMKYSKVPGALVEVGFLSNYEESQQLRDEEYQNQLAAAIYRGVIRYYTDKNEPPN</sequence>
<name>A0A8J3F2L8_9BACI</name>
<comment type="caution">
    <text evidence="4">The sequence shown here is derived from an EMBL/GenBank/DDBJ whole genome shotgun (WGS) entry which is preliminary data.</text>
</comment>
<dbReference type="Pfam" id="PF01520">
    <property type="entry name" value="Amidase_3"/>
    <property type="match status" value="1"/>
</dbReference>
<proteinExistence type="predicted"/>
<keyword evidence="2" id="KW-0812">Transmembrane</keyword>
<evidence type="ECO:0000256" key="2">
    <source>
        <dbReference type="SAM" id="Phobius"/>
    </source>
</evidence>
<dbReference type="InterPro" id="IPR002508">
    <property type="entry name" value="MurNAc-LAA_cat"/>
</dbReference>
<dbReference type="OrthoDB" id="9806267at2"/>
<dbReference type="InterPro" id="IPR050695">
    <property type="entry name" value="N-acetylmuramoyl_amidase_3"/>
</dbReference>
<dbReference type="InterPro" id="IPR014234">
    <property type="entry name" value="Spore_CwlD"/>
</dbReference>
<dbReference type="Gene3D" id="3.40.630.40">
    <property type="entry name" value="Zn-dependent exopeptidases"/>
    <property type="match status" value="1"/>
</dbReference>
<dbReference type="CDD" id="cd02696">
    <property type="entry name" value="MurNAc-LAA"/>
    <property type="match status" value="1"/>
</dbReference>
<reference evidence="5" key="1">
    <citation type="journal article" date="2019" name="Int. J. Syst. Evol. Microbiol.">
        <title>The Global Catalogue of Microorganisms (GCM) 10K type strain sequencing project: providing services to taxonomists for standard genome sequencing and annotation.</title>
        <authorList>
            <consortium name="The Broad Institute Genomics Platform"/>
            <consortium name="The Broad Institute Genome Sequencing Center for Infectious Disease"/>
            <person name="Wu L."/>
            <person name="Ma J."/>
        </authorList>
    </citation>
    <scope>NUCLEOTIDE SEQUENCE [LARGE SCALE GENOMIC DNA]</scope>
    <source>
        <strain evidence="5">CGMCC 1.14993</strain>
    </source>
</reference>
<evidence type="ECO:0000259" key="3">
    <source>
        <dbReference type="SMART" id="SM00646"/>
    </source>
</evidence>
<dbReference type="GO" id="GO:0030288">
    <property type="term" value="C:outer membrane-bounded periplasmic space"/>
    <property type="evidence" value="ECO:0007669"/>
    <property type="project" value="TreeGrafter"/>
</dbReference>
<dbReference type="NCBIfam" id="TIGR02883">
    <property type="entry name" value="spore_cwlD"/>
    <property type="match status" value="1"/>
</dbReference>
<keyword evidence="5" id="KW-1185">Reference proteome</keyword>
<gene>
    <name evidence="4" type="ORF">GCM10007380_41130</name>
</gene>